<evidence type="ECO:0000256" key="5">
    <source>
        <dbReference type="ARBA" id="ARBA00022692"/>
    </source>
</evidence>
<sequence length="1388" mass="154794">MAREGRVLCRFALLFLFACFIFPTVLYKSISPKSPRTNNPVVVSSRTRKSVELTNNTNNSTMLQKVLTLMKALADSSSPKNCVKPSIDEFPDDFMTQYQRQKQGGVVIHFLLALYMFVALAIVCDDYFVPSLEQITDKLHMHSDVAGATFMAAGSSAPELFTSVIGVFITKSDIGLGTIVGSAVFNILFIVAICGLFAGSTLRLSRWPLLRDSLCYLLSIVALIAITYDKNVFWYESLVLVCMYLLYVVIMYFNQSLEGCFQRLTGFEEGDKDLPKNSSNDEEGKSLLRNEDEESSNPSGTYQEEEVQIIDKDEDSPFSVPEGLISRSLWIVALPLTCLFYVTIPDCRKERWEKWYLVSFFVSVVWIALLSYVLVWMVEIIGFTLGIDDVIMGLTFLAAGTSVPDGISSLIVARQGDGDMAVSNTIGSNVFDILLCLGLPWLLRTTAVDTGGYVVVLSGSIIYTSISLFGTVFVTLLFVVLNKWYLNKCLGMILLILYFAFITLISSPSSAEEEEPTELSYNLSQSRNNRSANISTSEIGLFISCKKPPLDDFPSDVMTQQQRQKGGVALHVFLAFYMVLAIAVACEDYFVPSLEQITDKLQMNSDVAGATLMAVGSSAPEFFTSSIGAFITKSDIGLDTIVGSCTYNILFVVAVSGLASGSAVRMSRWSLLRDSLCYLLSIVALVVICNDKKVYWYEAFVMVCMYLLYTIFMYFNEPLQNYFHRIGTSDSESVLANDASSEKKGLLPKEDESSRSFSVDIQYSQEVKETDENNASPFLFPQGTISRALWIIALPIKCLFFLTIPDCRKARWENWYLVSFTVSLIWIGSFTYGLVWMVTIIGFTAGIPTVIFAFTLLAAGCSAPECLSSAIVARKGYGDMAVAQTLGSNIFDILLCLGLPWFLRTVVEGDHVNVVSGSIFYSTLCLFGTVILLILCLILNKWYLNKFLAVILFFFYMCYVSIATLFGLNVRTMEVEINKSIPYKPSVENFPLDFMTPDRRRHGGIVSHFLIALYMFGALTLVCDKYFIPSLESITHKFKVRSDVAGATFMAAGGSAAELFICIVGVFVAKNDIGPGTVVGSAAFNLLFVVGLCGLFAGSVLRLSRWSLLRDSFCYLLSIGALVAIIFDGKVYWYEALLLVCMYLFYVVIMYHNQTIEEFFFNKLTKVTEKTSQRSSDVEKNEEDDEKTKLLSNEKEGKNLRQDEKHLLVTEPQIQVQINQNDESPFSFPEGTFQRFLWLMKLPVQCLMFLTIPDCRTDRWEKWYFVTFIMSLIWIGLFSYILVWMVTIIGFTLGISDVIMGLTFLAAGGSVSDGISSLIVARQGDGDMAVANVFGSNLFDILLCLGLPWLFKTSLIDSGSHVNVEDGHVIYTGDLSNTLYKAQQMVFK</sequence>
<feature type="transmembrane region" description="Helical" evidence="9">
    <location>
        <begin position="568"/>
        <end position="590"/>
    </location>
</feature>
<feature type="transmembrane region" description="Helical" evidence="9">
    <location>
        <begin position="1108"/>
        <end position="1127"/>
    </location>
</feature>
<feature type="transmembrane region" description="Helical" evidence="9">
    <location>
        <begin position="1044"/>
        <end position="1069"/>
    </location>
</feature>
<feature type="transmembrane region" description="Helical" evidence="9">
    <location>
        <begin position="947"/>
        <end position="968"/>
    </location>
</feature>
<feature type="domain" description="Sodium/calcium exchanger membrane region" evidence="10">
    <location>
        <begin position="816"/>
        <end position="964"/>
    </location>
</feature>
<keyword evidence="4" id="KW-0813">Transport</keyword>
<evidence type="ECO:0000313" key="11">
    <source>
        <dbReference type="EMBL" id="CAH3044682.1"/>
    </source>
</evidence>
<evidence type="ECO:0000256" key="1">
    <source>
        <dbReference type="ARBA" id="ARBA00004141"/>
    </source>
</evidence>
<evidence type="ECO:0000256" key="7">
    <source>
        <dbReference type="ARBA" id="ARBA00023136"/>
    </source>
</evidence>
<feature type="transmembrane region" description="Helical" evidence="9">
    <location>
        <begin position="785"/>
        <end position="803"/>
    </location>
</feature>
<evidence type="ECO:0000256" key="6">
    <source>
        <dbReference type="ARBA" id="ARBA00022989"/>
    </source>
</evidence>
<evidence type="ECO:0000313" key="12">
    <source>
        <dbReference type="Proteomes" id="UP001159405"/>
    </source>
</evidence>
<comment type="caution">
    <text evidence="11">The sequence shown here is derived from an EMBL/GenBank/DDBJ whole genome shotgun (WGS) entry which is preliminary data.</text>
</comment>
<feature type="region of interest" description="Disordered" evidence="8">
    <location>
        <begin position="272"/>
        <end position="306"/>
    </location>
</feature>
<comment type="subcellular location">
    <subcellularLocation>
        <location evidence="1">Membrane</location>
        <topology evidence="1">Multi-pass membrane protein</topology>
    </subcellularLocation>
</comment>
<protein>
    <recommendedName>
        <fullName evidence="10">Sodium/calcium exchanger membrane region domain-containing protein</fullName>
    </recommendedName>
</protein>
<feature type="transmembrane region" description="Helical" evidence="9">
    <location>
        <begin position="234"/>
        <end position="253"/>
    </location>
</feature>
<evidence type="ECO:0000256" key="2">
    <source>
        <dbReference type="ARBA" id="ARBA00005364"/>
    </source>
</evidence>
<feature type="transmembrane region" description="Helical" evidence="9">
    <location>
        <begin position="671"/>
        <end position="688"/>
    </location>
</feature>
<feature type="transmembrane region" description="Helical" evidence="9">
    <location>
        <begin position="106"/>
        <end position="124"/>
    </location>
</feature>
<accession>A0ABN8NCQ8</accession>
<keyword evidence="4" id="KW-0406">Ion transport</keyword>
<evidence type="ECO:0000256" key="4">
    <source>
        <dbReference type="ARBA" id="ARBA00022568"/>
    </source>
</evidence>
<keyword evidence="3" id="KW-0050">Antiport</keyword>
<feature type="transmembrane region" description="Helical" evidence="9">
    <location>
        <begin position="324"/>
        <end position="344"/>
    </location>
</feature>
<feature type="transmembrane region" description="Helical" evidence="9">
    <location>
        <begin position="610"/>
        <end position="631"/>
    </location>
</feature>
<feature type="domain" description="Sodium/calcium exchanger membrane region" evidence="10">
    <location>
        <begin position="356"/>
        <end position="504"/>
    </location>
</feature>
<proteinExistence type="inferred from homology"/>
<dbReference type="EMBL" id="CALNXK010000012">
    <property type="protein sequence ID" value="CAH3044682.1"/>
    <property type="molecule type" value="Genomic_DNA"/>
</dbReference>
<feature type="transmembrane region" description="Helical" evidence="9">
    <location>
        <begin position="695"/>
        <end position="715"/>
    </location>
</feature>
<feature type="transmembrane region" description="Helical" evidence="9">
    <location>
        <begin position="881"/>
        <end position="903"/>
    </location>
</feature>
<dbReference type="Proteomes" id="UP001159405">
    <property type="component" value="Unassembled WGS sequence"/>
</dbReference>
<feature type="transmembrane region" description="Helical" evidence="9">
    <location>
        <begin position="840"/>
        <end position="860"/>
    </location>
</feature>
<dbReference type="InterPro" id="IPR004837">
    <property type="entry name" value="NaCa_Exmemb"/>
</dbReference>
<feature type="transmembrane region" description="Helical" evidence="9">
    <location>
        <begin position="209"/>
        <end position="228"/>
    </location>
</feature>
<feature type="transmembrane region" description="Helical" evidence="9">
    <location>
        <begin position="1329"/>
        <end position="1351"/>
    </location>
</feature>
<feature type="domain" description="Sodium/calcium exchanger membrane region" evidence="10">
    <location>
        <begin position="110"/>
        <end position="252"/>
    </location>
</feature>
<evidence type="ECO:0000256" key="9">
    <source>
        <dbReference type="SAM" id="Phobius"/>
    </source>
</evidence>
<feature type="transmembrane region" description="Helical" evidence="9">
    <location>
        <begin position="1005"/>
        <end position="1023"/>
    </location>
</feature>
<feature type="domain" description="Sodium/calcium exchanger membrane region" evidence="10">
    <location>
        <begin position="1263"/>
        <end position="1357"/>
    </location>
</feature>
<keyword evidence="4" id="KW-0109">Calcium transport</keyword>
<feature type="transmembrane region" description="Helical" evidence="9">
    <location>
        <begin position="175"/>
        <end position="197"/>
    </location>
</feature>
<dbReference type="InterPro" id="IPR044880">
    <property type="entry name" value="NCX_ion-bd_dom_sf"/>
</dbReference>
<dbReference type="PANTHER" id="PTHR10846">
    <property type="entry name" value="SODIUM/POTASSIUM/CALCIUM EXCHANGER"/>
    <property type="match status" value="1"/>
</dbReference>
<feature type="domain" description="Sodium/calcium exchanger membrane region" evidence="10">
    <location>
        <begin position="572"/>
        <end position="714"/>
    </location>
</feature>
<keyword evidence="5 9" id="KW-0812">Transmembrane</keyword>
<feature type="transmembrane region" description="Helical" evidence="9">
    <location>
        <begin position="425"/>
        <end position="443"/>
    </location>
</feature>
<feature type="transmembrane region" description="Helical" evidence="9">
    <location>
        <begin position="145"/>
        <end position="169"/>
    </location>
</feature>
<evidence type="ECO:0000259" key="10">
    <source>
        <dbReference type="Pfam" id="PF01699"/>
    </source>
</evidence>
<dbReference type="Pfam" id="PF01699">
    <property type="entry name" value="Na_Ca_ex"/>
    <property type="match status" value="6"/>
</dbReference>
<feature type="transmembrane region" description="Helical" evidence="9">
    <location>
        <begin position="815"/>
        <end position="834"/>
    </location>
</feature>
<feature type="transmembrane region" description="Helical" evidence="9">
    <location>
        <begin position="919"/>
        <end position="940"/>
    </location>
</feature>
<feature type="transmembrane region" description="Helical" evidence="9">
    <location>
        <begin position="638"/>
        <end position="659"/>
    </location>
</feature>
<feature type="transmembrane region" description="Helical" evidence="9">
    <location>
        <begin position="1263"/>
        <end position="1282"/>
    </location>
</feature>
<dbReference type="InterPro" id="IPR004481">
    <property type="entry name" value="K/Na/Ca-exchanger"/>
</dbReference>
<comment type="similarity">
    <text evidence="2">Belongs to the Ca(2+):cation antiporter (CaCA) (TC 2.A.19) family. SLC24A subfamily.</text>
</comment>
<evidence type="ECO:0000256" key="8">
    <source>
        <dbReference type="SAM" id="MobiDB-lite"/>
    </source>
</evidence>
<dbReference type="Gene3D" id="1.20.1420.30">
    <property type="entry name" value="NCX, central ion-binding region"/>
    <property type="match status" value="6"/>
</dbReference>
<keyword evidence="12" id="KW-1185">Reference proteome</keyword>
<reference evidence="11 12" key="1">
    <citation type="submission" date="2022-05" db="EMBL/GenBank/DDBJ databases">
        <authorList>
            <consortium name="Genoscope - CEA"/>
            <person name="William W."/>
        </authorList>
    </citation>
    <scope>NUCLEOTIDE SEQUENCE [LARGE SCALE GENOMIC DNA]</scope>
</reference>
<keyword evidence="4" id="KW-0106">Calcium</keyword>
<dbReference type="NCBIfam" id="TIGR00367">
    <property type="entry name" value="calcium/sodium antiporter"/>
    <property type="match status" value="3"/>
</dbReference>
<feature type="domain" description="Sodium/calcium exchanger membrane region" evidence="10">
    <location>
        <begin position="1009"/>
        <end position="1151"/>
    </location>
</feature>
<gene>
    <name evidence="11" type="ORF">PLOB_00004820</name>
</gene>
<feature type="transmembrane region" description="Helical" evidence="9">
    <location>
        <begin position="1133"/>
        <end position="1151"/>
    </location>
</feature>
<name>A0ABN8NCQ8_9CNID</name>
<keyword evidence="6 9" id="KW-1133">Transmembrane helix</keyword>
<keyword evidence="7 9" id="KW-0472">Membrane</keyword>
<feature type="region of interest" description="Disordered" evidence="8">
    <location>
        <begin position="1172"/>
        <end position="1193"/>
    </location>
</feature>
<feature type="transmembrane region" description="Helical" evidence="9">
    <location>
        <begin position="1081"/>
        <end position="1101"/>
    </location>
</feature>
<dbReference type="PANTHER" id="PTHR10846:SF73">
    <property type="entry name" value="SODIUM_CALCIUM EXCHANGER MEMBRANE REGION DOMAIN-CONTAINING PROTEIN"/>
    <property type="match status" value="1"/>
</dbReference>
<feature type="transmembrane region" description="Helical" evidence="9">
    <location>
        <begin position="356"/>
        <end position="378"/>
    </location>
</feature>
<feature type="transmembrane region" description="Helical" evidence="9">
    <location>
        <begin position="7"/>
        <end position="27"/>
    </location>
</feature>
<feature type="transmembrane region" description="Helical" evidence="9">
    <location>
        <begin position="455"/>
        <end position="479"/>
    </location>
</feature>
<organism evidence="11 12">
    <name type="scientific">Porites lobata</name>
    <dbReference type="NCBI Taxonomy" id="104759"/>
    <lineage>
        <taxon>Eukaryota</taxon>
        <taxon>Metazoa</taxon>
        <taxon>Cnidaria</taxon>
        <taxon>Anthozoa</taxon>
        <taxon>Hexacorallia</taxon>
        <taxon>Scleractinia</taxon>
        <taxon>Fungiina</taxon>
        <taxon>Poritidae</taxon>
        <taxon>Porites</taxon>
    </lineage>
</organism>
<evidence type="ECO:0000256" key="3">
    <source>
        <dbReference type="ARBA" id="ARBA00022449"/>
    </source>
</evidence>
<feature type="transmembrane region" description="Helical" evidence="9">
    <location>
        <begin position="390"/>
        <end position="413"/>
    </location>
</feature>